<evidence type="ECO:0000256" key="3">
    <source>
        <dbReference type="ARBA" id="ARBA00022692"/>
    </source>
</evidence>
<keyword evidence="3 6" id="KW-0812">Transmembrane</keyword>
<proteinExistence type="predicted"/>
<protein>
    <recommendedName>
        <fullName evidence="7">ABC-2 type transporter transmembrane domain-containing protein</fullName>
    </recommendedName>
</protein>
<name>R2R2F2_9ENTE</name>
<evidence type="ECO:0000313" key="10">
    <source>
        <dbReference type="Proteomes" id="UP000013783"/>
    </source>
</evidence>
<dbReference type="EMBL" id="AJAK01000014">
    <property type="protein sequence ID" value="EOH77830.1"/>
    <property type="molecule type" value="Genomic_DNA"/>
</dbReference>
<accession>R2R2F2</accession>
<evidence type="ECO:0000256" key="1">
    <source>
        <dbReference type="ARBA" id="ARBA00004651"/>
    </source>
</evidence>
<evidence type="ECO:0000313" key="11">
    <source>
        <dbReference type="Proteomes" id="UP000014148"/>
    </source>
</evidence>
<dbReference type="eggNOG" id="COG0842">
    <property type="taxonomic scope" value="Bacteria"/>
</dbReference>
<feature type="domain" description="ABC-2 type transporter transmembrane" evidence="7">
    <location>
        <begin position="20"/>
        <end position="366"/>
    </location>
</feature>
<dbReference type="Pfam" id="PF12698">
    <property type="entry name" value="ABC2_membrane_3"/>
    <property type="match status" value="1"/>
</dbReference>
<keyword evidence="11" id="KW-1185">Reference proteome</keyword>
<dbReference type="PATRIC" id="fig|1158601.3.peg.1886"/>
<evidence type="ECO:0000256" key="4">
    <source>
        <dbReference type="ARBA" id="ARBA00022989"/>
    </source>
</evidence>
<sequence length="389" mass="44513">MTIYQAIFKVFSRNKYRLIVSILIMLGVTVFYHFELPDSDSTQQEVMRLGLQDQDQSAESAALTDYLQENANIKVIPRKAQTIEANYFEEIDYYLTIPQNFSASLKQQREIELTYTATANQLAKEYVEKAVGQFIQVYQRNQTTASDSKSLLTQTVNELSKTEGLQKMTKPKKVEVSNYVNVLGYCLFFTIFSGYCIVSISFNQRELQARILQGRLTAKQLFTKLSLGVFLYSFFLLIVFTLLTLFFNYSQYGQSLPLYLLNTLFFYFSIVSFSMMICGIFSKAKILNGIKDVYITGICFISGLLIPIDYLSKGVQDIASLTLVYWFARNNRLIESVSMFDETFYKAFLSNLGVVAAFSILFGVIYLITLKEKGVLVIEQSLKRMGVKE</sequence>
<gene>
    <name evidence="9" type="ORF">I585_03503</name>
    <name evidence="8" type="ORF">UAI_01917</name>
</gene>
<dbReference type="InterPro" id="IPR051449">
    <property type="entry name" value="ABC-2_transporter_component"/>
</dbReference>
<feature type="transmembrane region" description="Helical" evidence="6">
    <location>
        <begin position="182"/>
        <end position="204"/>
    </location>
</feature>
<feature type="transmembrane region" description="Helical" evidence="6">
    <location>
        <begin position="225"/>
        <end position="247"/>
    </location>
</feature>
<dbReference type="PANTHER" id="PTHR30294:SF29">
    <property type="entry name" value="MULTIDRUG ABC TRANSPORTER PERMEASE YBHS-RELATED"/>
    <property type="match status" value="1"/>
</dbReference>
<comment type="caution">
    <text evidence="8">The sequence shown here is derived from an EMBL/GenBank/DDBJ whole genome shotgun (WGS) entry which is preliminary data.</text>
</comment>
<keyword evidence="5 6" id="KW-0472">Membrane</keyword>
<comment type="subcellular location">
    <subcellularLocation>
        <location evidence="1">Cell membrane</location>
        <topology evidence="1">Multi-pass membrane protein</topology>
    </subcellularLocation>
</comment>
<dbReference type="STRING" id="71451.RV07_GL002523"/>
<dbReference type="Gene3D" id="3.40.1710.10">
    <property type="entry name" value="abc type-2 transporter like domain"/>
    <property type="match status" value="1"/>
</dbReference>
<dbReference type="GO" id="GO:0005886">
    <property type="term" value="C:plasma membrane"/>
    <property type="evidence" value="ECO:0007669"/>
    <property type="project" value="UniProtKB-SubCell"/>
</dbReference>
<feature type="transmembrane region" description="Helical" evidence="6">
    <location>
        <begin position="348"/>
        <end position="368"/>
    </location>
</feature>
<dbReference type="AlphaFoldDB" id="R2R2F2"/>
<evidence type="ECO:0000259" key="7">
    <source>
        <dbReference type="Pfam" id="PF12698"/>
    </source>
</evidence>
<dbReference type="Proteomes" id="UP000014148">
    <property type="component" value="Unassembled WGS sequence"/>
</dbReference>
<evidence type="ECO:0000313" key="8">
    <source>
        <dbReference type="EMBL" id="EOH77830.1"/>
    </source>
</evidence>
<feature type="transmembrane region" description="Helical" evidence="6">
    <location>
        <begin position="16"/>
        <end position="34"/>
    </location>
</feature>
<reference evidence="9 11" key="2">
    <citation type="submission" date="2013-03" db="EMBL/GenBank/DDBJ databases">
        <title>The Genome Sequence of Enterococcus malodoratus ATCC_43197 (PacBio/Illumina hybrid assembly).</title>
        <authorList>
            <consortium name="The Broad Institute Genomics Platform"/>
            <consortium name="The Broad Institute Genome Sequencing Center for Infectious Disease"/>
            <person name="Earl A."/>
            <person name="Russ C."/>
            <person name="Gilmore M."/>
            <person name="Surin D."/>
            <person name="Walker B."/>
            <person name="Young S."/>
            <person name="Zeng Q."/>
            <person name="Gargeya S."/>
            <person name="Fitzgerald M."/>
            <person name="Haas B."/>
            <person name="Abouelleil A."/>
            <person name="Allen A.W."/>
            <person name="Alvarado L."/>
            <person name="Arachchi H.M."/>
            <person name="Berlin A.M."/>
            <person name="Chapman S.B."/>
            <person name="Gainer-Dewar J."/>
            <person name="Goldberg J."/>
            <person name="Griggs A."/>
            <person name="Gujja S."/>
            <person name="Hansen M."/>
            <person name="Howarth C."/>
            <person name="Imamovic A."/>
            <person name="Ireland A."/>
            <person name="Larimer J."/>
            <person name="McCowan C."/>
            <person name="Murphy C."/>
            <person name="Pearson M."/>
            <person name="Poon T.W."/>
            <person name="Priest M."/>
            <person name="Roberts A."/>
            <person name="Saif S."/>
            <person name="Shea T."/>
            <person name="Sisk P."/>
            <person name="Sykes S."/>
            <person name="Wortman J."/>
            <person name="Nusbaum C."/>
            <person name="Birren B."/>
        </authorList>
    </citation>
    <scope>NUCLEOTIDE SEQUENCE [LARGE SCALE GENOMIC DNA]</scope>
    <source>
        <strain evidence="9 11">ATCC 43197</strain>
    </source>
</reference>
<dbReference type="GO" id="GO:0140359">
    <property type="term" value="F:ABC-type transporter activity"/>
    <property type="evidence" value="ECO:0007669"/>
    <property type="project" value="InterPro"/>
</dbReference>
<dbReference type="Proteomes" id="UP000013783">
    <property type="component" value="Unassembled WGS sequence"/>
</dbReference>
<feature type="transmembrane region" description="Helical" evidence="6">
    <location>
        <begin position="293"/>
        <end position="311"/>
    </location>
</feature>
<dbReference type="InterPro" id="IPR013525">
    <property type="entry name" value="ABC2_TM"/>
</dbReference>
<evidence type="ECO:0000256" key="5">
    <source>
        <dbReference type="ARBA" id="ARBA00023136"/>
    </source>
</evidence>
<dbReference type="PANTHER" id="PTHR30294">
    <property type="entry name" value="MEMBRANE COMPONENT OF ABC TRANSPORTER YHHJ-RELATED"/>
    <property type="match status" value="1"/>
</dbReference>
<organism evidence="8 10">
    <name type="scientific">Enterococcus malodoratus ATCC 43197</name>
    <dbReference type="NCBI Taxonomy" id="1158601"/>
    <lineage>
        <taxon>Bacteria</taxon>
        <taxon>Bacillati</taxon>
        <taxon>Bacillota</taxon>
        <taxon>Bacilli</taxon>
        <taxon>Lactobacillales</taxon>
        <taxon>Enterococcaceae</taxon>
        <taxon>Enterococcus</taxon>
    </lineage>
</organism>
<evidence type="ECO:0000256" key="6">
    <source>
        <dbReference type="SAM" id="Phobius"/>
    </source>
</evidence>
<evidence type="ECO:0000256" key="2">
    <source>
        <dbReference type="ARBA" id="ARBA00022475"/>
    </source>
</evidence>
<keyword evidence="2" id="KW-1003">Cell membrane</keyword>
<keyword evidence="4 6" id="KW-1133">Transmembrane helix</keyword>
<evidence type="ECO:0000313" key="9">
    <source>
        <dbReference type="EMBL" id="EOT64306.1"/>
    </source>
</evidence>
<feature type="transmembrane region" description="Helical" evidence="6">
    <location>
        <begin position="259"/>
        <end position="281"/>
    </location>
</feature>
<dbReference type="EMBL" id="ASWA01000004">
    <property type="protein sequence ID" value="EOT64306.1"/>
    <property type="molecule type" value="Genomic_DNA"/>
</dbReference>
<reference evidence="8 10" key="1">
    <citation type="submission" date="2013-02" db="EMBL/GenBank/DDBJ databases">
        <title>The Genome Sequence of Enterococcus malodoratus ATCC_43197.</title>
        <authorList>
            <consortium name="The Broad Institute Genome Sequencing Platform"/>
            <consortium name="The Broad Institute Genome Sequencing Center for Infectious Disease"/>
            <person name="Earl A.M."/>
            <person name="Gilmore M.S."/>
            <person name="Lebreton F."/>
            <person name="Walker B."/>
            <person name="Young S.K."/>
            <person name="Zeng Q."/>
            <person name="Gargeya S."/>
            <person name="Fitzgerald M."/>
            <person name="Haas B."/>
            <person name="Abouelleil A."/>
            <person name="Alvarado L."/>
            <person name="Arachchi H.M."/>
            <person name="Berlin A.M."/>
            <person name="Chapman S.B."/>
            <person name="Dewar J."/>
            <person name="Goldberg J."/>
            <person name="Griggs A."/>
            <person name="Gujja S."/>
            <person name="Hansen M."/>
            <person name="Howarth C."/>
            <person name="Imamovic A."/>
            <person name="Larimer J."/>
            <person name="McCowan C."/>
            <person name="Murphy C."/>
            <person name="Neiman D."/>
            <person name="Pearson M."/>
            <person name="Priest M."/>
            <person name="Roberts A."/>
            <person name="Saif S."/>
            <person name="Shea T."/>
            <person name="Sisk P."/>
            <person name="Sykes S."/>
            <person name="Wortman J."/>
            <person name="Nusbaum C."/>
            <person name="Birren B."/>
        </authorList>
    </citation>
    <scope>NUCLEOTIDE SEQUENCE [LARGE SCALE GENOMIC DNA]</scope>
    <source>
        <strain evidence="8 10">ATCC 43197</strain>
    </source>
</reference>